<dbReference type="InterPro" id="IPR000261">
    <property type="entry name" value="EH_dom"/>
</dbReference>
<sequence length="595" mass="65481">MFEPTTEELDLLADILTFTGTEASRILPTEKAIDVFERSDLGRNDLKEIWRLADKDRNGMLTSMELAVGLRLIGWVQAGEELGEHLIDLPGPLPTLKGISDVQRVIGPSVIPDQLSPRRSPVHSRSPSLPFLSPPPHSANSLPGPPTPLFSPPPPPPPSGRSEPALPLSPLDNDDLANPIINLPPNTLHTISSLTSHGRSVRRKRAHTADSTRPPVPAAAPVPAPPPPPQLEGSAKLQPTVLPTPPVTATSSDDDPVTESPAQPGDGDADADATSSLANGILVTRVQVEEIPLEKPVESNAVGLDAHPEVDAAPNEEPNAELEEIARLNDELESSMMKALLLESQLVENQIASSKLERAHDLELKQLRAQLAEAATRIGELENFEKEYRATAALVETLTRDLHELKVEKEGWQKETQEKLDAKEKEIMDLEKRTSEAAEEKQVLEQGNAVVVQRLTAENLRLTHRLEEREQAFTKEKTELTKRVHEVEAIAAELQWSEGSEHGLQRVLQEVTRESDAFKRQIHELEARVLSQQQDRGQHELEMSRLQRQLVEARRESTGISTLSLDTRPAPRLASRIPEIQSDPPPPAYDDAVFV</sequence>
<dbReference type="Pfam" id="PF12763">
    <property type="entry name" value="EH"/>
    <property type="match status" value="1"/>
</dbReference>
<reference evidence="6 7" key="1">
    <citation type="journal article" date="2019" name="Nat. Ecol. Evol.">
        <title>Megaphylogeny resolves global patterns of mushroom evolution.</title>
        <authorList>
            <person name="Varga T."/>
            <person name="Krizsan K."/>
            <person name="Foldi C."/>
            <person name="Dima B."/>
            <person name="Sanchez-Garcia M."/>
            <person name="Sanchez-Ramirez S."/>
            <person name="Szollosi G.J."/>
            <person name="Szarkandi J.G."/>
            <person name="Papp V."/>
            <person name="Albert L."/>
            <person name="Andreopoulos W."/>
            <person name="Angelini C."/>
            <person name="Antonin V."/>
            <person name="Barry K.W."/>
            <person name="Bougher N.L."/>
            <person name="Buchanan P."/>
            <person name="Buyck B."/>
            <person name="Bense V."/>
            <person name="Catcheside P."/>
            <person name="Chovatia M."/>
            <person name="Cooper J."/>
            <person name="Damon W."/>
            <person name="Desjardin D."/>
            <person name="Finy P."/>
            <person name="Geml J."/>
            <person name="Haridas S."/>
            <person name="Hughes K."/>
            <person name="Justo A."/>
            <person name="Karasinski D."/>
            <person name="Kautmanova I."/>
            <person name="Kiss B."/>
            <person name="Kocsube S."/>
            <person name="Kotiranta H."/>
            <person name="LaButti K.M."/>
            <person name="Lechner B.E."/>
            <person name="Liimatainen K."/>
            <person name="Lipzen A."/>
            <person name="Lukacs Z."/>
            <person name="Mihaltcheva S."/>
            <person name="Morgado L.N."/>
            <person name="Niskanen T."/>
            <person name="Noordeloos M.E."/>
            <person name="Ohm R.A."/>
            <person name="Ortiz-Santana B."/>
            <person name="Ovrebo C."/>
            <person name="Racz N."/>
            <person name="Riley R."/>
            <person name="Savchenko A."/>
            <person name="Shiryaev A."/>
            <person name="Soop K."/>
            <person name="Spirin V."/>
            <person name="Szebenyi C."/>
            <person name="Tomsovsky M."/>
            <person name="Tulloss R.E."/>
            <person name="Uehling J."/>
            <person name="Grigoriev I.V."/>
            <person name="Vagvolgyi C."/>
            <person name="Papp T."/>
            <person name="Martin F.M."/>
            <person name="Miettinen O."/>
            <person name="Hibbett D.S."/>
            <person name="Nagy L.G."/>
        </authorList>
    </citation>
    <scope>NUCLEOTIDE SEQUENCE [LARGE SCALE GENOMIC DNA]</scope>
    <source>
        <strain evidence="6 7">FP101781</strain>
    </source>
</reference>
<evidence type="ECO:0000313" key="7">
    <source>
        <dbReference type="Proteomes" id="UP000298030"/>
    </source>
</evidence>
<dbReference type="EMBL" id="QPFP01000135">
    <property type="protein sequence ID" value="TEB20596.1"/>
    <property type="molecule type" value="Genomic_DNA"/>
</dbReference>
<feature type="compositionally biased region" description="Low complexity" evidence="3">
    <location>
        <begin position="117"/>
        <end position="131"/>
    </location>
</feature>
<feature type="compositionally biased region" description="Polar residues" evidence="3">
    <location>
        <begin position="184"/>
        <end position="198"/>
    </location>
</feature>
<name>A0A4Y7SG05_COPMI</name>
<feature type="coiled-coil region" evidence="2">
    <location>
        <begin position="364"/>
        <end position="472"/>
    </location>
</feature>
<accession>A0A4Y7SG05</accession>
<dbReference type="OrthoDB" id="524326at2759"/>
<keyword evidence="1" id="KW-0106">Calcium</keyword>
<evidence type="ECO:0000256" key="3">
    <source>
        <dbReference type="SAM" id="MobiDB-lite"/>
    </source>
</evidence>
<dbReference type="AlphaFoldDB" id="A0A4Y7SG05"/>
<dbReference type="STRING" id="71717.A0A4Y7SG05"/>
<dbReference type="GO" id="GO:0005509">
    <property type="term" value="F:calcium ion binding"/>
    <property type="evidence" value="ECO:0007669"/>
    <property type="project" value="InterPro"/>
</dbReference>
<keyword evidence="7" id="KW-1185">Reference proteome</keyword>
<dbReference type="PROSITE" id="PS50222">
    <property type="entry name" value="EF_HAND_2"/>
    <property type="match status" value="1"/>
</dbReference>
<evidence type="ECO:0000256" key="2">
    <source>
        <dbReference type="SAM" id="Coils"/>
    </source>
</evidence>
<feature type="region of interest" description="Disordered" evidence="3">
    <location>
        <begin position="556"/>
        <end position="595"/>
    </location>
</feature>
<dbReference type="SUPFAM" id="SSF47473">
    <property type="entry name" value="EF-hand"/>
    <property type="match status" value="1"/>
</dbReference>
<evidence type="ECO:0000259" key="5">
    <source>
        <dbReference type="PROSITE" id="PS50222"/>
    </source>
</evidence>
<evidence type="ECO:0000256" key="1">
    <source>
        <dbReference type="ARBA" id="ARBA00022837"/>
    </source>
</evidence>
<dbReference type="InterPro" id="IPR011992">
    <property type="entry name" value="EF-hand-dom_pair"/>
</dbReference>
<dbReference type="Gene3D" id="1.10.238.10">
    <property type="entry name" value="EF-hand"/>
    <property type="match status" value="1"/>
</dbReference>
<comment type="caution">
    <text evidence="6">The sequence shown here is derived from an EMBL/GenBank/DDBJ whole genome shotgun (WGS) entry which is preliminary data.</text>
</comment>
<dbReference type="Proteomes" id="UP000298030">
    <property type="component" value="Unassembled WGS sequence"/>
</dbReference>
<feature type="domain" description="EH" evidence="4">
    <location>
        <begin position="8"/>
        <end position="95"/>
    </location>
</feature>
<feature type="region of interest" description="Disordered" evidence="3">
    <location>
        <begin position="110"/>
        <end position="273"/>
    </location>
</feature>
<organism evidence="6 7">
    <name type="scientific">Coprinellus micaceus</name>
    <name type="common">Glistening ink-cap mushroom</name>
    <name type="synonym">Coprinus micaceus</name>
    <dbReference type="NCBI Taxonomy" id="71717"/>
    <lineage>
        <taxon>Eukaryota</taxon>
        <taxon>Fungi</taxon>
        <taxon>Dikarya</taxon>
        <taxon>Basidiomycota</taxon>
        <taxon>Agaricomycotina</taxon>
        <taxon>Agaricomycetes</taxon>
        <taxon>Agaricomycetidae</taxon>
        <taxon>Agaricales</taxon>
        <taxon>Agaricineae</taxon>
        <taxon>Psathyrellaceae</taxon>
        <taxon>Coprinellus</taxon>
    </lineage>
</organism>
<evidence type="ECO:0000259" key="4">
    <source>
        <dbReference type="PROSITE" id="PS50031"/>
    </source>
</evidence>
<keyword evidence="2" id="KW-0175">Coiled coil</keyword>
<feature type="compositionally biased region" description="Pro residues" evidence="3">
    <location>
        <begin position="214"/>
        <end position="230"/>
    </location>
</feature>
<feature type="coiled-coil region" evidence="2">
    <location>
        <begin position="508"/>
        <end position="556"/>
    </location>
</feature>
<protein>
    <recommendedName>
        <fullName evidence="8">EF-hand domain-containing protein</fullName>
    </recommendedName>
</protein>
<evidence type="ECO:0000313" key="6">
    <source>
        <dbReference type="EMBL" id="TEB20596.1"/>
    </source>
</evidence>
<evidence type="ECO:0008006" key="8">
    <source>
        <dbReference type="Google" id="ProtNLM"/>
    </source>
</evidence>
<proteinExistence type="predicted"/>
<feature type="domain" description="EF-hand" evidence="5">
    <location>
        <begin position="41"/>
        <end position="76"/>
    </location>
</feature>
<dbReference type="InterPro" id="IPR002048">
    <property type="entry name" value="EF_hand_dom"/>
</dbReference>
<gene>
    <name evidence="6" type="ORF">FA13DRAFT_204588</name>
</gene>
<dbReference type="InterPro" id="IPR018247">
    <property type="entry name" value="EF_Hand_1_Ca_BS"/>
</dbReference>
<dbReference type="PROSITE" id="PS00018">
    <property type="entry name" value="EF_HAND_1"/>
    <property type="match status" value="1"/>
</dbReference>
<feature type="compositionally biased region" description="Pro residues" evidence="3">
    <location>
        <begin position="132"/>
        <end position="159"/>
    </location>
</feature>
<dbReference type="SMART" id="SM00054">
    <property type="entry name" value="EFh"/>
    <property type="match status" value="1"/>
</dbReference>
<dbReference type="PROSITE" id="PS50031">
    <property type="entry name" value="EH"/>
    <property type="match status" value="1"/>
</dbReference>